<evidence type="ECO:0000313" key="2">
    <source>
        <dbReference type="Proteomes" id="UP001241377"/>
    </source>
</evidence>
<accession>A0ACC2W3R3</accession>
<evidence type="ECO:0000313" key="1">
    <source>
        <dbReference type="EMBL" id="KAJ9105950.1"/>
    </source>
</evidence>
<gene>
    <name evidence="1" type="ORF">QFC19_003284</name>
</gene>
<name>A0ACC2W3R3_9TREE</name>
<sequence>MDKRLILVAPSPASCDNKSDPLSGMGSNSLLGLLRSLQHQAFFEGIRLSLVYSNDYTRQLGMEQWQSGTIQAIVQALTVDQPLTLETNGKIFLSDGRVISSTDTTMAGVLAYSKLGNRLVGLNALKSGIQSTFRKSIRFLDNSGIHKRHIQTGFTALASVAGLWLAWKSWFPSIVYVLFGFAFWRSLSSTKGKSTRKARNKSMNETCSTAVFLGSGKSPSQSIGFFRPNNVVSFLGGHTGEAIQLLSTLDPDRYTPRKYIFCTGDSMSLNKATVFEKDLRSRSTKGGTAGESHTPVKEPFQFIELPRARKVGQSYISSIGTTIYSLTITVWELTAKPIFTRQSGEIPDLLIVNGPGTCVVVVLAYKLLRMLGQPSPEVIYVESFARVTSLSLSGKILKNVVDRFIVQWPIETDAKPSGVEFSAANGKESHSNVEHHGWLI</sequence>
<organism evidence="1 2">
    <name type="scientific">Naganishia cerealis</name>
    <dbReference type="NCBI Taxonomy" id="610337"/>
    <lineage>
        <taxon>Eukaryota</taxon>
        <taxon>Fungi</taxon>
        <taxon>Dikarya</taxon>
        <taxon>Basidiomycota</taxon>
        <taxon>Agaricomycotina</taxon>
        <taxon>Tremellomycetes</taxon>
        <taxon>Filobasidiales</taxon>
        <taxon>Filobasidiaceae</taxon>
        <taxon>Naganishia</taxon>
    </lineage>
</organism>
<dbReference type="EMBL" id="JASBWR010000031">
    <property type="protein sequence ID" value="KAJ9105950.1"/>
    <property type="molecule type" value="Genomic_DNA"/>
</dbReference>
<keyword evidence="2" id="KW-1185">Reference proteome</keyword>
<dbReference type="Proteomes" id="UP001241377">
    <property type="component" value="Unassembled WGS sequence"/>
</dbReference>
<reference evidence="1" key="1">
    <citation type="submission" date="2023-04" db="EMBL/GenBank/DDBJ databases">
        <title>Draft Genome sequencing of Naganishia species isolated from polar environments using Oxford Nanopore Technology.</title>
        <authorList>
            <person name="Leo P."/>
            <person name="Venkateswaran K."/>
        </authorList>
    </citation>
    <scope>NUCLEOTIDE SEQUENCE</scope>
    <source>
        <strain evidence="1">MNA-CCFEE 5261</strain>
    </source>
</reference>
<comment type="caution">
    <text evidence="1">The sequence shown here is derived from an EMBL/GenBank/DDBJ whole genome shotgun (WGS) entry which is preliminary data.</text>
</comment>
<protein>
    <submittedName>
        <fullName evidence="1">Uncharacterized protein</fullName>
    </submittedName>
</protein>
<proteinExistence type="predicted"/>